<feature type="domain" description="GIY-YIG" evidence="2">
    <location>
        <begin position="30"/>
        <end position="107"/>
    </location>
</feature>
<dbReference type="AlphaFoldDB" id="A0A1N7PXT8"/>
<dbReference type="PROSITE" id="PS50164">
    <property type="entry name" value="GIY_YIG"/>
    <property type="match status" value="1"/>
</dbReference>
<keyword evidence="4" id="KW-1185">Reference proteome</keyword>
<gene>
    <name evidence="3" type="ORF">SAMN05421761_12225</name>
</gene>
<keyword evidence="3" id="KW-0255">Endonuclease</keyword>
<dbReference type="InterPro" id="IPR050190">
    <property type="entry name" value="UPF0213_domain"/>
</dbReference>
<dbReference type="EMBL" id="FTOP01000022">
    <property type="protein sequence ID" value="SIT15187.1"/>
    <property type="molecule type" value="Genomic_DNA"/>
</dbReference>
<keyword evidence="3" id="KW-0540">Nuclease</keyword>
<evidence type="ECO:0000313" key="4">
    <source>
        <dbReference type="Proteomes" id="UP000186026"/>
    </source>
</evidence>
<evidence type="ECO:0000313" key="3">
    <source>
        <dbReference type="EMBL" id="SIT15187.1"/>
    </source>
</evidence>
<dbReference type="PANTHER" id="PTHR34477:SF1">
    <property type="entry name" value="UPF0213 PROTEIN YHBQ"/>
    <property type="match status" value="1"/>
</dbReference>
<name>A0A1N7PXT8_9BACT</name>
<sequence>CPDSYRDRQGAQKGSKSYPFLFSPIFSRMKQFYVYILYSRSIDQYYIGYTENIDSRVDQHNRHVFKGSFTDRAEDWDVFYLILCNTENQAQSVEKHIKKNKSRKYLENLKTFPEISEKLLEKYK</sequence>
<dbReference type="InterPro" id="IPR000305">
    <property type="entry name" value="GIY-YIG_endonuc"/>
</dbReference>
<evidence type="ECO:0000259" key="2">
    <source>
        <dbReference type="PROSITE" id="PS50164"/>
    </source>
</evidence>
<dbReference type="STRING" id="529505.SAMN05421761_12225"/>
<keyword evidence="3" id="KW-0378">Hydrolase</keyword>
<dbReference type="PANTHER" id="PTHR34477">
    <property type="entry name" value="UPF0213 PROTEIN YHBQ"/>
    <property type="match status" value="1"/>
</dbReference>
<comment type="similarity">
    <text evidence="1">Belongs to the UPF0213 family.</text>
</comment>
<accession>A0A1N7PXT8</accession>
<dbReference type="GO" id="GO:0004519">
    <property type="term" value="F:endonuclease activity"/>
    <property type="evidence" value="ECO:0007669"/>
    <property type="project" value="UniProtKB-KW"/>
</dbReference>
<dbReference type="InterPro" id="IPR035901">
    <property type="entry name" value="GIY-YIG_endonuc_sf"/>
</dbReference>
<dbReference type="Pfam" id="PF01541">
    <property type="entry name" value="GIY-YIG"/>
    <property type="match status" value="1"/>
</dbReference>
<feature type="non-terminal residue" evidence="3">
    <location>
        <position position="1"/>
    </location>
</feature>
<dbReference type="SUPFAM" id="SSF82771">
    <property type="entry name" value="GIY-YIG endonuclease"/>
    <property type="match status" value="1"/>
</dbReference>
<dbReference type="Proteomes" id="UP000186026">
    <property type="component" value="Unassembled WGS sequence"/>
</dbReference>
<reference evidence="4" key="1">
    <citation type="submission" date="2017-01" db="EMBL/GenBank/DDBJ databases">
        <authorList>
            <person name="Varghese N."/>
            <person name="Submissions S."/>
        </authorList>
    </citation>
    <scope>NUCLEOTIDE SEQUENCE [LARGE SCALE GENOMIC DNA]</scope>
    <source>
        <strain evidence="4">DSM 46698</strain>
    </source>
</reference>
<organism evidence="3 4">
    <name type="scientific">Belliella pelovolcani</name>
    <dbReference type="NCBI Taxonomy" id="529505"/>
    <lineage>
        <taxon>Bacteria</taxon>
        <taxon>Pseudomonadati</taxon>
        <taxon>Bacteroidota</taxon>
        <taxon>Cytophagia</taxon>
        <taxon>Cytophagales</taxon>
        <taxon>Cyclobacteriaceae</taxon>
        <taxon>Belliella</taxon>
    </lineage>
</organism>
<proteinExistence type="inferred from homology"/>
<protein>
    <submittedName>
        <fullName evidence="3">Putative endonuclease</fullName>
    </submittedName>
</protein>
<dbReference type="CDD" id="cd10449">
    <property type="entry name" value="GIY-YIG_SLX1_like"/>
    <property type="match status" value="1"/>
</dbReference>
<dbReference type="Gene3D" id="3.40.1440.10">
    <property type="entry name" value="GIY-YIG endonuclease"/>
    <property type="match status" value="1"/>
</dbReference>
<evidence type="ECO:0000256" key="1">
    <source>
        <dbReference type="ARBA" id="ARBA00007435"/>
    </source>
</evidence>